<keyword evidence="1" id="KW-1133">Transmembrane helix</keyword>
<dbReference type="EMBL" id="FPAQ01000031">
    <property type="protein sequence ID" value="SFT91200.1"/>
    <property type="molecule type" value="Genomic_DNA"/>
</dbReference>
<gene>
    <name evidence="2" type="ORF">SAMN04487956_1314</name>
</gene>
<dbReference type="RefSeq" id="WP_175535102.1">
    <property type="nucleotide sequence ID" value="NZ_FPAQ01000031.1"/>
</dbReference>
<keyword evidence="1" id="KW-0472">Membrane</keyword>
<sequence length="50" mass="5568">MMTTDCFALMGSMGWIGWLMPLAVLLLLGLGIASLAKYLFSSRRSREDRS</sequence>
<name>A0A1I7BVN9_9GAMM</name>
<accession>A0A1I7BVN9</accession>
<feature type="transmembrane region" description="Helical" evidence="1">
    <location>
        <begin position="15"/>
        <end position="40"/>
    </location>
</feature>
<protein>
    <submittedName>
        <fullName evidence="2">Uncharacterized protein</fullName>
    </submittedName>
</protein>
<keyword evidence="1" id="KW-0812">Transmembrane</keyword>
<organism evidence="2 3">
    <name type="scientific">Halomonas saccharevitans</name>
    <dbReference type="NCBI Taxonomy" id="416872"/>
    <lineage>
        <taxon>Bacteria</taxon>
        <taxon>Pseudomonadati</taxon>
        <taxon>Pseudomonadota</taxon>
        <taxon>Gammaproteobacteria</taxon>
        <taxon>Oceanospirillales</taxon>
        <taxon>Halomonadaceae</taxon>
        <taxon>Halomonas</taxon>
    </lineage>
</organism>
<proteinExistence type="predicted"/>
<evidence type="ECO:0000256" key="1">
    <source>
        <dbReference type="SAM" id="Phobius"/>
    </source>
</evidence>
<reference evidence="2 3" key="1">
    <citation type="submission" date="2016-10" db="EMBL/GenBank/DDBJ databases">
        <authorList>
            <person name="de Groot N.N."/>
        </authorList>
    </citation>
    <scope>NUCLEOTIDE SEQUENCE [LARGE SCALE GENOMIC DNA]</scope>
    <source>
        <strain evidence="2 3">CGMCC 1.6493</strain>
    </source>
</reference>
<evidence type="ECO:0000313" key="2">
    <source>
        <dbReference type="EMBL" id="SFT91200.1"/>
    </source>
</evidence>
<evidence type="ECO:0000313" key="3">
    <source>
        <dbReference type="Proteomes" id="UP000199594"/>
    </source>
</evidence>
<dbReference type="AlphaFoldDB" id="A0A1I7BVN9"/>
<dbReference type="Proteomes" id="UP000199594">
    <property type="component" value="Unassembled WGS sequence"/>
</dbReference>